<gene>
    <name evidence="2" type="ORF">C0187_01145</name>
</gene>
<evidence type="ECO:0000256" key="1">
    <source>
        <dbReference type="SAM" id="SignalP"/>
    </source>
</evidence>
<dbReference type="Proteomes" id="UP000242881">
    <property type="component" value="Unassembled WGS sequence"/>
</dbReference>
<accession>A0A2J6WQN6</accession>
<reference evidence="2 3" key="1">
    <citation type="submission" date="2018-01" db="EMBL/GenBank/DDBJ databases">
        <title>Metagenomic assembled genomes from two thermal pools in the Uzon Caldera, Kamchatka, Russia.</title>
        <authorList>
            <person name="Wilkins L."/>
            <person name="Ettinger C."/>
        </authorList>
    </citation>
    <scope>NUCLEOTIDE SEQUENCE [LARGE SCALE GENOMIC DNA]</scope>
    <source>
        <strain evidence="2">ZAV-05</strain>
    </source>
</reference>
<sequence length="333" mass="37998">MKKVVLSFLLVFFTINLWAATSIGVGSSSMDGGIRVADKRALNNALINAISSYYSESSESEKNITMEHLKLIKKFRILERGVENGNVYYKVEAEFDEIGSVNIANKVNPNTLVYYIKIDPSLKEFQDLFAKDAKKILEGNNLSLKYQEDFIVNVDKSGNPEQAYAIFSITKSRYLLHTTLKIEKSKTSNLLVSETYFYTKKDTYPVIRAESTVTKMNTEGVEEAFNKVYQTTVSYIISNFIKNQITADQHENRFDLVFINFKSFNQVMGVMDYLRSKGFFTTVKVKSVVTGKAEFEMVTKSNLEAIKKVVEDRLKDQPHNLSIEDNVLILEFQ</sequence>
<evidence type="ECO:0000313" key="2">
    <source>
        <dbReference type="EMBL" id="PMP72702.1"/>
    </source>
</evidence>
<dbReference type="EMBL" id="PNIN01000019">
    <property type="protein sequence ID" value="PMP72702.1"/>
    <property type="molecule type" value="Genomic_DNA"/>
</dbReference>
<proteinExistence type="predicted"/>
<dbReference type="AlphaFoldDB" id="A0A2J6WQN6"/>
<comment type="caution">
    <text evidence="2">The sequence shown here is derived from an EMBL/GenBank/DDBJ whole genome shotgun (WGS) entry which is preliminary data.</text>
</comment>
<evidence type="ECO:0008006" key="4">
    <source>
        <dbReference type="Google" id="ProtNLM"/>
    </source>
</evidence>
<organism evidence="2 3">
    <name type="scientific">Calditerrivibrio nitroreducens</name>
    <dbReference type="NCBI Taxonomy" id="477976"/>
    <lineage>
        <taxon>Bacteria</taxon>
        <taxon>Pseudomonadati</taxon>
        <taxon>Deferribacterota</taxon>
        <taxon>Deferribacteres</taxon>
        <taxon>Deferribacterales</taxon>
        <taxon>Calditerrivibrionaceae</taxon>
    </lineage>
</organism>
<protein>
    <recommendedName>
        <fullName evidence="4">Flagellar assembly protein T N-terminal domain-containing protein</fullName>
    </recommendedName>
</protein>
<name>A0A2J6WQN6_9BACT</name>
<feature type="chain" id="PRO_5014370107" description="Flagellar assembly protein T N-terminal domain-containing protein" evidence="1">
    <location>
        <begin position="20"/>
        <end position="333"/>
    </location>
</feature>
<keyword evidence="1" id="KW-0732">Signal</keyword>
<feature type="signal peptide" evidence="1">
    <location>
        <begin position="1"/>
        <end position="19"/>
    </location>
</feature>
<evidence type="ECO:0000313" key="3">
    <source>
        <dbReference type="Proteomes" id="UP000242881"/>
    </source>
</evidence>